<dbReference type="InterPro" id="IPR004045">
    <property type="entry name" value="Glutathione_S-Trfase_N"/>
</dbReference>
<accession>A0A380TB86</accession>
<dbReference type="GO" id="GO:0016034">
    <property type="term" value="F:maleylacetoacetate isomerase activity"/>
    <property type="evidence" value="ECO:0007669"/>
    <property type="project" value="TreeGrafter"/>
</dbReference>
<keyword evidence="2" id="KW-0808">Transferase</keyword>
<dbReference type="PANTHER" id="PTHR42673:SF4">
    <property type="entry name" value="MALEYLACETOACETATE ISOMERASE"/>
    <property type="match status" value="1"/>
</dbReference>
<reference evidence="2" key="1">
    <citation type="submission" date="2018-07" db="EMBL/GenBank/DDBJ databases">
        <authorList>
            <person name="Quirk P.G."/>
            <person name="Krulwich T.A."/>
        </authorList>
    </citation>
    <scope>NUCLEOTIDE SEQUENCE</scope>
</reference>
<dbReference type="FunFam" id="3.40.30.10:FF:000206">
    <property type="entry name" value="Probable glutathione S-transferase"/>
    <property type="match status" value="1"/>
</dbReference>
<evidence type="ECO:0000259" key="1">
    <source>
        <dbReference type="PROSITE" id="PS50404"/>
    </source>
</evidence>
<dbReference type="CDD" id="cd03194">
    <property type="entry name" value="GST_C_3"/>
    <property type="match status" value="1"/>
</dbReference>
<dbReference type="Pfam" id="PF13409">
    <property type="entry name" value="GST_N_2"/>
    <property type="match status" value="1"/>
</dbReference>
<dbReference type="Pfam" id="PF13410">
    <property type="entry name" value="GST_C_2"/>
    <property type="match status" value="1"/>
</dbReference>
<dbReference type="InterPro" id="IPR036249">
    <property type="entry name" value="Thioredoxin-like_sf"/>
</dbReference>
<dbReference type="SUPFAM" id="SSF47616">
    <property type="entry name" value="GST C-terminal domain-like"/>
    <property type="match status" value="1"/>
</dbReference>
<dbReference type="PROSITE" id="PS50404">
    <property type="entry name" value="GST_NTER"/>
    <property type="match status" value="1"/>
</dbReference>
<dbReference type="InterPro" id="IPR040079">
    <property type="entry name" value="Glutathione_S-Trfase"/>
</dbReference>
<dbReference type="GO" id="GO:0006559">
    <property type="term" value="P:L-phenylalanine catabolic process"/>
    <property type="evidence" value="ECO:0007669"/>
    <property type="project" value="TreeGrafter"/>
</dbReference>
<dbReference type="GO" id="GO:0004364">
    <property type="term" value="F:glutathione transferase activity"/>
    <property type="evidence" value="ECO:0007669"/>
    <property type="project" value="TreeGrafter"/>
</dbReference>
<dbReference type="InterPro" id="IPR036282">
    <property type="entry name" value="Glutathione-S-Trfase_C_sf"/>
</dbReference>
<dbReference type="AlphaFoldDB" id="A0A380TB86"/>
<evidence type="ECO:0000313" key="2">
    <source>
        <dbReference type="EMBL" id="SUS04708.1"/>
    </source>
</evidence>
<dbReference type="CDD" id="cd03043">
    <property type="entry name" value="GST_N_1"/>
    <property type="match status" value="1"/>
</dbReference>
<dbReference type="SUPFAM" id="SSF52833">
    <property type="entry name" value="Thioredoxin-like"/>
    <property type="match status" value="1"/>
</dbReference>
<organism evidence="2">
    <name type="scientific">metagenome</name>
    <dbReference type="NCBI Taxonomy" id="256318"/>
    <lineage>
        <taxon>unclassified sequences</taxon>
        <taxon>metagenomes</taxon>
    </lineage>
</organism>
<gene>
    <name evidence="2" type="ORF">DF3PB_1400009</name>
</gene>
<sequence>MPPLTLVIANKTYSSWSLRAWLALKMTGAAFEEIVVPLDQPTTASDIARHSPTGRVPVLKDGALTVWDSLAITEYLAERFPAAGLWPVAADARAHTRAVAAEMHSSFQALRQNMPMSVRAAKPGRGRTPEVMADITRIAALWQDCRASYGAAGPFLFGPFSAADCFFAPVVTRFTTYGVALDPVCEAYAAAVRAWPALIEWCAGAAAEPWRIAKYELD</sequence>
<name>A0A380TB86_9ZZZZ</name>
<proteinExistence type="predicted"/>
<dbReference type="GO" id="GO:0006749">
    <property type="term" value="P:glutathione metabolic process"/>
    <property type="evidence" value="ECO:0007669"/>
    <property type="project" value="TreeGrafter"/>
</dbReference>
<feature type="domain" description="GST N-terminal" evidence="1">
    <location>
        <begin position="4"/>
        <end position="84"/>
    </location>
</feature>
<dbReference type="PANTHER" id="PTHR42673">
    <property type="entry name" value="MALEYLACETOACETATE ISOMERASE"/>
    <property type="match status" value="1"/>
</dbReference>
<protein>
    <submittedName>
        <fullName evidence="2">Glutathione S-transferase</fullName>
    </submittedName>
</protein>
<dbReference type="Gene3D" id="1.20.1050.10">
    <property type="match status" value="1"/>
</dbReference>
<dbReference type="SFLD" id="SFLDS00019">
    <property type="entry name" value="Glutathione_Transferase_(cytos"/>
    <property type="match status" value="1"/>
</dbReference>
<dbReference type="EMBL" id="UIDG01000047">
    <property type="protein sequence ID" value="SUS04708.1"/>
    <property type="molecule type" value="Genomic_DNA"/>
</dbReference>
<dbReference type="Gene3D" id="3.40.30.10">
    <property type="entry name" value="Glutaredoxin"/>
    <property type="match status" value="1"/>
</dbReference>